<feature type="compositionally biased region" description="Low complexity" evidence="1">
    <location>
        <begin position="291"/>
        <end position="301"/>
    </location>
</feature>
<dbReference type="EMBL" id="KZ819602">
    <property type="protein sequence ID" value="PWN36548.1"/>
    <property type="molecule type" value="Genomic_DNA"/>
</dbReference>
<feature type="region of interest" description="Disordered" evidence="1">
    <location>
        <begin position="1"/>
        <end position="39"/>
    </location>
</feature>
<feature type="compositionally biased region" description="Gly residues" evidence="1">
    <location>
        <begin position="27"/>
        <end position="39"/>
    </location>
</feature>
<organism evidence="3 4">
    <name type="scientific">Meira miltonrushii</name>
    <dbReference type="NCBI Taxonomy" id="1280837"/>
    <lineage>
        <taxon>Eukaryota</taxon>
        <taxon>Fungi</taxon>
        <taxon>Dikarya</taxon>
        <taxon>Basidiomycota</taxon>
        <taxon>Ustilaginomycotina</taxon>
        <taxon>Exobasidiomycetes</taxon>
        <taxon>Exobasidiales</taxon>
        <taxon>Brachybasidiaceae</taxon>
        <taxon>Meira</taxon>
    </lineage>
</organism>
<accession>A0A316VHN8</accession>
<feature type="region of interest" description="Disordered" evidence="1">
    <location>
        <begin position="531"/>
        <end position="555"/>
    </location>
</feature>
<dbReference type="AlphaFoldDB" id="A0A316VHN8"/>
<dbReference type="InParanoid" id="A0A316VHN8"/>
<keyword evidence="4" id="KW-1185">Reference proteome</keyword>
<feature type="compositionally biased region" description="Basic and acidic residues" evidence="1">
    <location>
        <begin position="302"/>
        <end position="315"/>
    </location>
</feature>
<evidence type="ECO:0000256" key="1">
    <source>
        <dbReference type="SAM" id="MobiDB-lite"/>
    </source>
</evidence>
<dbReference type="PROSITE" id="PS50006">
    <property type="entry name" value="FHA_DOMAIN"/>
    <property type="match status" value="1"/>
</dbReference>
<feature type="region of interest" description="Disordered" evidence="1">
    <location>
        <begin position="389"/>
        <end position="427"/>
    </location>
</feature>
<gene>
    <name evidence="3" type="ORF">FA14DRAFT_175859</name>
</gene>
<feature type="region of interest" description="Disordered" evidence="1">
    <location>
        <begin position="721"/>
        <end position="777"/>
    </location>
</feature>
<dbReference type="Gene3D" id="2.60.200.20">
    <property type="match status" value="1"/>
</dbReference>
<name>A0A316VHN8_9BASI</name>
<feature type="region of interest" description="Disordered" evidence="1">
    <location>
        <begin position="628"/>
        <end position="683"/>
    </location>
</feature>
<dbReference type="OrthoDB" id="687730at2759"/>
<dbReference type="SUPFAM" id="SSF49879">
    <property type="entry name" value="SMAD/FHA domain"/>
    <property type="match status" value="1"/>
</dbReference>
<dbReference type="InterPro" id="IPR000253">
    <property type="entry name" value="FHA_dom"/>
</dbReference>
<dbReference type="RefSeq" id="XP_025356850.1">
    <property type="nucleotide sequence ID" value="XM_025500619.1"/>
</dbReference>
<dbReference type="GO" id="GO:0005737">
    <property type="term" value="C:cytoplasm"/>
    <property type="evidence" value="ECO:0007669"/>
    <property type="project" value="TreeGrafter"/>
</dbReference>
<dbReference type="PANTHER" id="PTHR15715">
    <property type="entry name" value="CENTROSOMAL PROTEIN OF 170 KDA"/>
    <property type="match status" value="1"/>
</dbReference>
<evidence type="ECO:0000259" key="2">
    <source>
        <dbReference type="PROSITE" id="PS50006"/>
    </source>
</evidence>
<reference evidence="3 4" key="1">
    <citation type="journal article" date="2018" name="Mol. Biol. Evol.">
        <title>Broad Genomic Sampling Reveals a Smut Pathogenic Ancestry of the Fungal Clade Ustilaginomycotina.</title>
        <authorList>
            <person name="Kijpornyongpan T."/>
            <person name="Mondo S.J."/>
            <person name="Barry K."/>
            <person name="Sandor L."/>
            <person name="Lee J."/>
            <person name="Lipzen A."/>
            <person name="Pangilinan J."/>
            <person name="LaButti K."/>
            <person name="Hainaut M."/>
            <person name="Henrissat B."/>
            <person name="Grigoriev I.V."/>
            <person name="Spatafora J.W."/>
            <person name="Aime M.C."/>
        </authorList>
    </citation>
    <scope>NUCLEOTIDE SEQUENCE [LARGE SCALE GENOMIC DNA]</scope>
    <source>
        <strain evidence="3 4">MCA 3882</strain>
    </source>
</reference>
<feature type="compositionally biased region" description="Polar residues" evidence="1">
    <location>
        <begin position="1"/>
        <end position="13"/>
    </location>
</feature>
<dbReference type="Pfam" id="PF00498">
    <property type="entry name" value="FHA"/>
    <property type="match status" value="1"/>
</dbReference>
<feature type="region of interest" description="Disordered" evidence="1">
    <location>
        <begin position="273"/>
        <end position="315"/>
    </location>
</feature>
<evidence type="ECO:0000313" key="4">
    <source>
        <dbReference type="Proteomes" id="UP000245771"/>
    </source>
</evidence>
<feature type="region of interest" description="Disordered" evidence="1">
    <location>
        <begin position="794"/>
        <end position="815"/>
    </location>
</feature>
<dbReference type="SMART" id="SM00240">
    <property type="entry name" value="FHA"/>
    <property type="match status" value="1"/>
</dbReference>
<evidence type="ECO:0000313" key="3">
    <source>
        <dbReference type="EMBL" id="PWN36548.1"/>
    </source>
</evidence>
<dbReference type="InterPro" id="IPR051176">
    <property type="entry name" value="Cent_Immune-Sig_Mod"/>
</dbReference>
<sequence>MSGAQQQQTNGHYTGNGQSQNTNGSGMTNGVGASQGNGATNGNGVGQLIYPALHLQPLNDTFAPKQISLAPPGPQNKIKIGRQTNNKTIPQPSNGYFDSKVLSRMHAEVWSQDGKVYIKDVKSSNGTFINGARLSAEGQESDTFELHTDDVVEFGIDIVGEDNKSIIHHKVACRVFLVMTAEEALGLRHDFAALYRGGIAGSTLNHHVVGPGAEGGLRRKMGSGGGYGAGGSVNGMMSFDHILHRLQAELQKSRETAGELGSLNAAMSDIGETLGGGLPPMQNPPYQHLVPSANSNDPNAAAKEEEQRRQRTDEANARAAELKTLEDQVKETQQALQAHIDRLAVFESRLDDNEGIKADILSMQEQVRNAQSEAAEAKLLLASKRNALHDDDDDDTASVMSMDTVMPGEGEDDRLPTRSIGKGPVGNDEIDSLDAIGHLDHGDEEEGPSAHDKDLLRRLKEHIGPLAPADGVSEALDRKAATIPPNDDLVRRLEAMESQLEKALELGRNLADQHAEATDNVRKLEERIRSLESEQKPVQEDSKPEVQEPTVKQEDSDLADGALAIGGGAAAAGGVLSILEAKWGKWRDAFEADFAKDRAGLNSDREEIRRVVKMWDTLNQEVEDLVEGAQTDDGGNNDDNKSVSAPTANHSGGSNTGGSKKKKKKKGGNHFQQSSTPSPVNQIRRTTSAVGLGTSADLNRHLRALIYTDDYNLLVRETHMESEGSTSASSSVSDTSRSATSKMTDDTSVGSSGSSGEKASNHGVEGGGNVDLEELPDGVRKRAMVNLASGRRKGLGGEGIEKRWPGFGSKTGGGDSNSNAFDNSASLPVIGAAGVLFVGMTAWIMAGKGGINLAGGMGGGG</sequence>
<dbReference type="InterPro" id="IPR008984">
    <property type="entry name" value="SMAD_FHA_dom_sf"/>
</dbReference>
<dbReference type="Proteomes" id="UP000245771">
    <property type="component" value="Unassembled WGS sequence"/>
</dbReference>
<feature type="compositionally biased region" description="Basic residues" evidence="1">
    <location>
        <begin position="659"/>
        <end position="668"/>
    </location>
</feature>
<feature type="compositionally biased region" description="Low complexity" evidence="1">
    <location>
        <begin position="15"/>
        <end position="26"/>
    </location>
</feature>
<protein>
    <recommendedName>
        <fullName evidence="2">FHA domain-containing protein</fullName>
    </recommendedName>
</protein>
<proteinExistence type="predicted"/>
<feature type="domain" description="FHA" evidence="2">
    <location>
        <begin position="78"/>
        <end position="134"/>
    </location>
</feature>
<feature type="compositionally biased region" description="Low complexity" evidence="1">
    <location>
        <begin position="723"/>
        <end position="741"/>
    </location>
</feature>
<dbReference type="STRING" id="1280837.A0A316VHN8"/>
<dbReference type="GeneID" id="37022400"/>
<feature type="compositionally biased region" description="Polar residues" evidence="1">
    <location>
        <begin position="670"/>
        <end position="683"/>
    </location>
</feature>
<dbReference type="PANTHER" id="PTHR15715:SF37">
    <property type="entry name" value="LD47843P"/>
    <property type="match status" value="1"/>
</dbReference>